<feature type="active site" description="Phosphoserine intermediate" evidence="2">
    <location>
        <position position="105"/>
    </location>
</feature>
<feature type="signal peptide" evidence="5">
    <location>
        <begin position="1"/>
        <end position="26"/>
    </location>
</feature>
<keyword evidence="3" id="KW-0862">Zinc</keyword>
<evidence type="ECO:0000256" key="3">
    <source>
        <dbReference type="PIRSR" id="PIRSR601952-2"/>
    </source>
</evidence>
<dbReference type="Pfam" id="PF00245">
    <property type="entry name" value="Alk_phosphatase"/>
    <property type="match status" value="1"/>
</dbReference>
<dbReference type="Proteomes" id="UP000422764">
    <property type="component" value="Chromosome"/>
</dbReference>
<sequence length="663" mass="71662">MLKAKKKIAALVCAAVVAGQLSIGLAHPVFRTSSIAYAQEAKENKKVKNIIMLIPDGMSVESQTIARWYNDIKTDGVAGNDLLAMDSIVTGLVRTYWQDGPITDSAPGGTAYAIGYKSEDKHIGTLSKKDGNIPKATVLESARLNGKATGVVFTSEAMHATPADFTAHAASRSQYNSIMKQMVYSNLDVVLGGGDRLLGPEGMSEDGKTQYRTDGKDLKQELKNMGYAYLTNKAELNSSTATKMWGMFAPQAMSADLDRERLTPNQPTLEEMTNKALKVLSKDKDGFFLLVEGSQVDWAAHANDPSKLAGEIVAFDKAVKAALDFAKKDGNTIVVVCSDHGTGGGTIGKYDLGKDYGKDYASVTFEDTIAKLTTAKASSELIGNELKGKDEATIRARVKELFGFDNLTPEEIKIIQEDNLKKVISHRVGIGWSSNNHTAGDVALYCYAPDNVERLTGLVNNIDVPKYMERVAGLNLSSATDTLFKNAKAEFEKLGATLSINASDLDNPVLVATKNGHTLKLNGFTNLGEFDGTKVKFDAVTVLITEDQKTYNLKDTYVPKDVLTKFEAFVKAGKVVDIKTPEKKPEVKPEVKPEAKPQTTTKLGIVTAKSGLNVRSAASSTGKKLGLLKHNSSVVIIGESGNWYKIKLGNSYGYAFKSYVSLK</sequence>
<gene>
    <name evidence="7" type="ORF">GOM49_15825</name>
</gene>
<feature type="binding site" evidence="3">
    <location>
        <position position="56"/>
    </location>
    <ligand>
        <name>Mg(2+)</name>
        <dbReference type="ChEBI" id="CHEBI:18420"/>
    </ligand>
</feature>
<feature type="binding site" evidence="3">
    <location>
        <position position="301"/>
    </location>
    <ligand>
        <name>Zn(2+)</name>
        <dbReference type="ChEBI" id="CHEBI:29105"/>
        <label>2</label>
    </ligand>
</feature>
<accession>A0A6I6EZK0</accession>
<dbReference type="GO" id="GO:0046872">
    <property type="term" value="F:metal ion binding"/>
    <property type="evidence" value="ECO:0007669"/>
    <property type="project" value="UniProtKB-KW"/>
</dbReference>
<dbReference type="InterPro" id="IPR003646">
    <property type="entry name" value="SH3-like_bac-type"/>
</dbReference>
<dbReference type="AlphaFoldDB" id="A0A6I6EZK0"/>
<keyword evidence="1" id="KW-0597">Phosphoprotein</keyword>
<evidence type="ECO:0000256" key="5">
    <source>
        <dbReference type="SAM" id="SignalP"/>
    </source>
</evidence>
<evidence type="ECO:0000259" key="6">
    <source>
        <dbReference type="PROSITE" id="PS51781"/>
    </source>
</evidence>
<organism evidence="7 8">
    <name type="scientific">Clostridium bovifaecis</name>
    <dbReference type="NCBI Taxonomy" id="2184719"/>
    <lineage>
        <taxon>Bacteria</taxon>
        <taxon>Bacillati</taxon>
        <taxon>Bacillota</taxon>
        <taxon>Clostridia</taxon>
        <taxon>Eubacteriales</taxon>
        <taxon>Clostridiaceae</taxon>
        <taxon>Clostridium</taxon>
    </lineage>
</organism>
<keyword evidence="5" id="KW-0732">Signal</keyword>
<name>A0A6I6EZK0_9CLOT</name>
<feature type="binding site" evidence="3">
    <location>
        <position position="437"/>
    </location>
    <ligand>
        <name>Zn(2+)</name>
        <dbReference type="ChEBI" id="CHEBI:29105"/>
        <label>2</label>
    </ligand>
</feature>
<feature type="binding site" evidence="3">
    <location>
        <position position="340"/>
    </location>
    <ligand>
        <name>Zn(2+)</name>
        <dbReference type="ChEBI" id="CHEBI:29105"/>
        <label>2</label>
    </ligand>
</feature>
<dbReference type="InterPro" id="IPR001952">
    <property type="entry name" value="Alkaline_phosphatase"/>
</dbReference>
<evidence type="ECO:0000256" key="1">
    <source>
        <dbReference type="ARBA" id="ARBA00022553"/>
    </source>
</evidence>
<feature type="binding site" evidence="3">
    <location>
        <position position="292"/>
    </location>
    <ligand>
        <name>Mg(2+)</name>
        <dbReference type="ChEBI" id="CHEBI:18420"/>
    </ligand>
</feature>
<feature type="chain" id="PRO_5038380883" evidence="5">
    <location>
        <begin position="27"/>
        <end position="663"/>
    </location>
</feature>
<feature type="binding site" evidence="3">
    <location>
        <position position="297"/>
    </location>
    <ligand>
        <name>Zn(2+)</name>
        <dbReference type="ChEBI" id="CHEBI:29105"/>
        <label>2</label>
    </ligand>
</feature>
<dbReference type="SMART" id="SM00098">
    <property type="entry name" value="alkPPc"/>
    <property type="match status" value="1"/>
</dbReference>
<evidence type="ECO:0000313" key="7">
    <source>
        <dbReference type="EMBL" id="QGU96366.1"/>
    </source>
</evidence>
<dbReference type="Gene3D" id="2.30.30.40">
    <property type="entry name" value="SH3 Domains"/>
    <property type="match status" value="1"/>
</dbReference>
<dbReference type="PANTHER" id="PTHR11596:SF5">
    <property type="entry name" value="ALKALINE PHOSPHATASE"/>
    <property type="match status" value="1"/>
</dbReference>
<dbReference type="PANTHER" id="PTHR11596">
    <property type="entry name" value="ALKALINE PHOSPHATASE"/>
    <property type="match status" value="1"/>
</dbReference>
<dbReference type="Pfam" id="PF08239">
    <property type="entry name" value="SH3_3"/>
    <property type="match status" value="1"/>
</dbReference>
<reference evidence="7 8" key="1">
    <citation type="submission" date="2019-12" db="EMBL/GenBank/DDBJ databases">
        <title>Genome sequenceing of Clostridium bovifaecis.</title>
        <authorList>
            <person name="Yao Y."/>
        </authorList>
    </citation>
    <scope>NUCLEOTIDE SEQUENCE [LARGE SCALE GENOMIC DNA]</scope>
    <source>
        <strain evidence="7 8">BXX</strain>
    </source>
</reference>
<keyword evidence="3" id="KW-0460">Magnesium</keyword>
<dbReference type="SMART" id="SM00287">
    <property type="entry name" value="SH3b"/>
    <property type="match status" value="1"/>
</dbReference>
<protein>
    <submittedName>
        <fullName evidence="7">SH3 domain-containing protein</fullName>
    </submittedName>
</protein>
<evidence type="ECO:0000256" key="4">
    <source>
        <dbReference type="RuleBase" id="RU003946"/>
    </source>
</evidence>
<dbReference type="Gene3D" id="1.10.1200.140">
    <property type="entry name" value="Alkaline phosphatase, crown domain"/>
    <property type="match status" value="1"/>
</dbReference>
<dbReference type="Gene3D" id="3.40.720.10">
    <property type="entry name" value="Alkaline Phosphatase, subunit A"/>
    <property type="match status" value="1"/>
</dbReference>
<comment type="similarity">
    <text evidence="4">Belongs to the alkaline phosphatase family.</text>
</comment>
<dbReference type="InterPro" id="IPR042085">
    <property type="entry name" value="Ap_crown"/>
</dbReference>
<dbReference type="CDD" id="cd16012">
    <property type="entry name" value="ALP"/>
    <property type="match status" value="1"/>
</dbReference>
<feature type="binding site" evidence="3">
    <location>
        <position position="339"/>
    </location>
    <ligand>
        <name>Zn(2+)</name>
        <dbReference type="ChEBI" id="CHEBI:29105"/>
        <label>2</label>
    </ligand>
</feature>
<evidence type="ECO:0000256" key="2">
    <source>
        <dbReference type="PIRSR" id="PIRSR601952-1"/>
    </source>
</evidence>
<dbReference type="EMBL" id="CP046522">
    <property type="protein sequence ID" value="QGU96366.1"/>
    <property type="molecule type" value="Genomic_DNA"/>
</dbReference>
<dbReference type="PROSITE" id="PS51781">
    <property type="entry name" value="SH3B"/>
    <property type="match status" value="1"/>
</dbReference>
<comment type="cofactor">
    <cofactor evidence="3">
        <name>Mg(2+)</name>
        <dbReference type="ChEBI" id="CHEBI:18420"/>
    </cofactor>
    <text evidence="3">Binds 1 Mg(2+) ion.</text>
</comment>
<feature type="binding site" evidence="3">
    <location>
        <position position="159"/>
    </location>
    <ligand>
        <name>Mg(2+)</name>
        <dbReference type="ChEBI" id="CHEBI:18420"/>
    </ligand>
</feature>
<feature type="binding site" evidence="3">
    <location>
        <position position="161"/>
    </location>
    <ligand>
        <name>Mg(2+)</name>
        <dbReference type="ChEBI" id="CHEBI:18420"/>
    </ligand>
</feature>
<dbReference type="SUPFAM" id="SSF53649">
    <property type="entry name" value="Alkaline phosphatase-like"/>
    <property type="match status" value="1"/>
</dbReference>
<dbReference type="InterPro" id="IPR017850">
    <property type="entry name" value="Alkaline_phosphatase_core_sf"/>
</dbReference>
<feature type="binding site" evidence="3">
    <location>
        <position position="56"/>
    </location>
    <ligand>
        <name>Zn(2+)</name>
        <dbReference type="ChEBI" id="CHEBI:29105"/>
        <label>2</label>
    </ligand>
</feature>
<keyword evidence="8" id="KW-1185">Reference proteome</keyword>
<proteinExistence type="inferred from homology"/>
<dbReference type="GO" id="GO:0004035">
    <property type="term" value="F:alkaline phosphatase activity"/>
    <property type="evidence" value="ECO:0007669"/>
    <property type="project" value="TreeGrafter"/>
</dbReference>
<dbReference type="PRINTS" id="PR00113">
    <property type="entry name" value="ALKPHPHTASE"/>
</dbReference>
<feature type="domain" description="SH3b" evidence="6">
    <location>
        <begin position="601"/>
        <end position="663"/>
    </location>
</feature>
<comment type="cofactor">
    <cofactor evidence="3">
        <name>Zn(2+)</name>
        <dbReference type="ChEBI" id="CHEBI:29105"/>
    </cofactor>
    <text evidence="3">Binds 2 Zn(2+) ions.</text>
</comment>
<evidence type="ECO:0000313" key="8">
    <source>
        <dbReference type="Proteomes" id="UP000422764"/>
    </source>
</evidence>
<keyword evidence="3" id="KW-0479">Metal-binding</keyword>